<name>A7I0A9_CAMHC</name>
<accession>A7I0A9</accession>
<dbReference type="Pfam" id="PF12698">
    <property type="entry name" value="ABC2_membrane_3"/>
    <property type="match status" value="1"/>
</dbReference>
<organism evidence="10 11">
    <name type="scientific">Campylobacter hominis (strain ATCC BAA-381 / DSM 21671 / CCUG 45161 / LMG 19568 / NCTC 13146 / CH001A)</name>
    <dbReference type="NCBI Taxonomy" id="360107"/>
    <lineage>
        <taxon>Bacteria</taxon>
        <taxon>Pseudomonadati</taxon>
        <taxon>Campylobacterota</taxon>
        <taxon>Epsilonproteobacteria</taxon>
        <taxon>Campylobacterales</taxon>
        <taxon>Campylobacteraceae</taxon>
        <taxon>Campylobacter</taxon>
    </lineage>
</organism>
<feature type="transmembrane region" description="Helical" evidence="8">
    <location>
        <begin position="263"/>
        <end position="281"/>
    </location>
</feature>
<evidence type="ECO:0000313" key="10">
    <source>
        <dbReference type="EMBL" id="ABS51047.1"/>
    </source>
</evidence>
<evidence type="ECO:0000256" key="4">
    <source>
        <dbReference type="ARBA" id="ARBA00022475"/>
    </source>
</evidence>
<keyword evidence="7 8" id="KW-0472">Membrane</keyword>
<dbReference type="GO" id="GO:0140359">
    <property type="term" value="F:ABC-type transporter activity"/>
    <property type="evidence" value="ECO:0007669"/>
    <property type="project" value="InterPro"/>
</dbReference>
<proteinExistence type="inferred from homology"/>
<reference evidence="11" key="1">
    <citation type="submission" date="2007-07" db="EMBL/GenBank/DDBJ databases">
        <title>Complete genome sequence of Campylobacter hominis ATCC BAA-381, a commensal isolated from the human gastrointestinal tract.</title>
        <authorList>
            <person name="Fouts D.E."/>
            <person name="Mongodin E.F."/>
            <person name="Puiu D."/>
            <person name="Sebastian Y."/>
            <person name="Miller W.G."/>
            <person name="Mandrell R.E."/>
            <person name="Nelson K.E."/>
        </authorList>
    </citation>
    <scope>NUCLEOTIDE SEQUENCE [LARGE SCALE GENOMIC DNA]</scope>
    <source>
        <strain evidence="11">ATCC BAA-381 / LMG 19568 / NCTC 13146 / CH001A</strain>
    </source>
</reference>
<evidence type="ECO:0000256" key="7">
    <source>
        <dbReference type="ARBA" id="ARBA00023136"/>
    </source>
</evidence>
<evidence type="ECO:0000256" key="2">
    <source>
        <dbReference type="ARBA" id="ARBA00007783"/>
    </source>
</evidence>
<comment type="similarity">
    <text evidence="2">Belongs to the ABC-2 integral membrane protein family.</text>
</comment>
<evidence type="ECO:0000313" key="11">
    <source>
        <dbReference type="Proteomes" id="UP000002407"/>
    </source>
</evidence>
<dbReference type="RefSeq" id="WP_012108232.1">
    <property type="nucleotide sequence ID" value="NC_009714.1"/>
</dbReference>
<evidence type="ECO:0000259" key="9">
    <source>
        <dbReference type="PROSITE" id="PS51012"/>
    </source>
</evidence>
<protein>
    <submittedName>
        <fullName evidence="10">ABC-type multidrug transport system permease component</fullName>
    </submittedName>
</protein>
<dbReference type="STRING" id="360107.CHAB381_0348"/>
<evidence type="ECO:0000256" key="6">
    <source>
        <dbReference type="ARBA" id="ARBA00022989"/>
    </source>
</evidence>
<dbReference type="PROSITE" id="PS51012">
    <property type="entry name" value="ABC_TM2"/>
    <property type="match status" value="1"/>
</dbReference>
<dbReference type="PANTHER" id="PTHR30294">
    <property type="entry name" value="MEMBRANE COMPONENT OF ABC TRANSPORTER YHHJ-RELATED"/>
    <property type="match status" value="1"/>
</dbReference>
<keyword evidence="4" id="KW-1003">Cell membrane</keyword>
<dbReference type="KEGG" id="cha:CHAB381_0348"/>
<evidence type="ECO:0000256" key="1">
    <source>
        <dbReference type="ARBA" id="ARBA00004651"/>
    </source>
</evidence>
<dbReference type="InterPro" id="IPR047817">
    <property type="entry name" value="ABC2_TM_bact-type"/>
</dbReference>
<keyword evidence="5 8" id="KW-0812">Transmembrane</keyword>
<dbReference type="eggNOG" id="COG0842">
    <property type="taxonomic scope" value="Bacteria"/>
</dbReference>
<feature type="domain" description="ABC transmembrane type-2" evidence="9">
    <location>
        <begin position="109"/>
        <end position="345"/>
    </location>
</feature>
<dbReference type="PANTHER" id="PTHR30294:SF29">
    <property type="entry name" value="MULTIDRUG ABC TRANSPORTER PERMEASE YBHS-RELATED"/>
    <property type="match status" value="1"/>
</dbReference>
<feature type="transmembrane region" description="Helical" evidence="8">
    <location>
        <begin position="324"/>
        <end position="342"/>
    </location>
</feature>
<dbReference type="EMBL" id="CP000776">
    <property type="protein sequence ID" value="ABS51047.1"/>
    <property type="molecule type" value="Genomic_DNA"/>
</dbReference>
<dbReference type="OrthoDB" id="9808686at2"/>
<keyword evidence="6 8" id="KW-1133">Transmembrane helix</keyword>
<evidence type="ECO:0000256" key="3">
    <source>
        <dbReference type="ARBA" id="ARBA00022448"/>
    </source>
</evidence>
<dbReference type="InterPro" id="IPR013525">
    <property type="entry name" value="ABC2_TM"/>
</dbReference>
<evidence type="ECO:0000256" key="8">
    <source>
        <dbReference type="SAM" id="Phobius"/>
    </source>
</evidence>
<dbReference type="AlphaFoldDB" id="A7I0A9"/>
<comment type="subcellular location">
    <subcellularLocation>
        <location evidence="1">Cell membrane</location>
        <topology evidence="1">Multi-pass membrane protein</topology>
    </subcellularLocation>
</comment>
<gene>
    <name evidence="10" type="ordered locus">CHAB381_0348</name>
</gene>
<keyword evidence="3" id="KW-0813">Transport</keyword>
<sequence>MRFLSLIKKEFLSIKNDRKSAVIVFIFPFLLTFLFANSVNFEVNNISLGVLNFSNSKESERILKNFEGTKRISKIYMLTSFEEAKILIDSEKITTLVIFNEDFARNKKVEVIVDGRNSNASQITLGYITSMINEPQFIKIRYLYNPNVENFWWILPNLIGLISMAICVIMTAMSIPRELELGTMEQILVSPLKHFEILLGKLTTAFLIGLIISFVIFILMITVFDVPFFGSFWLLFFGISVFVFSTCATGIAISVFAKTQQQAILYSCSYFVPSILLSGFATPIENMPSWLIPVANCFQLKHYAIFIKSVILKDTAFTALLPELSVMLVLGIFYFILSFILFKKRF</sequence>
<dbReference type="HOGENOM" id="CLU_039483_8_3_7"/>
<evidence type="ECO:0000256" key="5">
    <source>
        <dbReference type="ARBA" id="ARBA00022692"/>
    </source>
</evidence>
<dbReference type="Proteomes" id="UP000002407">
    <property type="component" value="Chromosome"/>
</dbReference>
<feature type="transmembrane region" description="Helical" evidence="8">
    <location>
        <begin position="233"/>
        <end position="256"/>
    </location>
</feature>
<dbReference type="GO" id="GO:0005886">
    <property type="term" value="C:plasma membrane"/>
    <property type="evidence" value="ECO:0007669"/>
    <property type="project" value="UniProtKB-SubCell"/>
</dbReference>
<feature type="transmembrane region" description="Helical" evidence="8">
    <location>
        <begin position="151"/>
        <end position="176"/>
    </location>
</feature>
<dbReference type="InterPro" id="IPR051449">
    <property type="entry name" value="ABC-2_transporter_component"/>
</dbReference>
<keyword evidence="11" id="KW-1185">Reference proteome</keyword>
<feature type="transmembrane region" description="Helical" evidence="8">
    <location>
        <begin position="21"/>
        <end position="39"/>
    </location>
</feature>
<feature type="transmembrane region" description="Helical" evidence="8">
    <location>
        <begin position="197"/>
        <end position="221"/>
    </location>
</feature>